<dbReference type="EMBL" id="JANRMI010000004">
    <property type="protein sequence ID" value="MDG0817446.1"/>
    <property type="molecule type" value="Genomic_DNA"/>
</dbReference>
<evidence type="ECO:0008006" key="5">
    <source>
        <dbReference type="Google" id="ProtNLM"/>
    </source>
</evidence>
<feature type="transmembrane region" description="Helical" evidence="2">
    <location>
        <begin position="44"/>
        <end position="62"/>
    </location>
</feature>
<keyword evidence="2" id="KW-0812">Transmembrane</keyword>
<dbReference type="Proteomes" id="UP001152321">
    <property type="component" value="Unassembled WGS sequence"/>
</dbReference>
<keyword evidence="2" id="KW-1133">Transmembrane helix</keyword>
<feature type="compositionally biased region" description="Basic residues" evidence="1">
    <location>
        <begin position="216"/>
        <end position="227"/>
    </location>
</feature>
<keyword evidence="4" id="KW-1185">Reference proteome</keyword>
<sequence>MNLDDLKDKFATEGRATWERIQESDAYNQLRDRYENLSPSMQKVTLFGGIAAVALLILSVPYGHLTQSSESVGEFEGKRMTIRELLKVSRESADVPNIQPAPSIDMLRANIDNQIKMANLLPEQIKGTQDSQNNSQLIPANLTEGALDIRLEKLNLRQVMDMGYKFQSINPSVKMKDMVITANRADNRYFDVVYKLVALAVPSAPEPTLEEPPSKLKGRFKKQGSEE</sequence>
<dbReference type="RefSeq" id="WP_277578919.1">
    <property type="nucleotide sequence ID" value="NZ_JANRMI010000004.1"/>
</dbReference>
<reference evidence="3" key="1">
    <citation type="submission" date="2022-08" db="EMBL/GenBank/DDBJ databases">
        <title>Novel Bdellovibrio Species Isolated from Svalbard: Designation Bdellovibrio svalbardensis.</title>
        <authorList>
            <person name="Mitchell R.J."/>
            <person name="Choi S.Y."/>
        </authorList>
    </citation>
    <scope>NUCLEOTIDE SEQUENCE</scope>
    <source>
        <strain evidence="3">PAP01</strain>
    </source>
</reference>
<accession>A0ABT6DLB5</accession>
<protein>
    <recommendedName>
        <fullName evidence="5">General secretion pathway protein GspM</fullName>
    </recommendedName>
</protein>
<name>A0ABT6DLB5_9BACT</name>
<evidence type="ECO:0000256" key="1">
    <source>
        <dbReference type="SAM" id="MobiDB-lite"/>
    </source>
</evidence>
<evidence type="ECO:0000313" key="4">
    <source>
        <dbReference type="Proteomes" id="UP001152321"/>
    </source>
</evidence>
<evidence type="ECO:0000256" key="2">
    <source>
        <dbReference type="SAM" id="Phobius"/>
    </source>
</evidence>
<feature type="region of interest" description="Disordered" evidence="1">
    <location>
        <begin position="204"/>
        <end position="227"/>
    </location>
</feature>
<proteinExistence type="predicted"/>
<comment type="caution">
    <text evidence="3">The sequence shown here is derived from an EMBL/GenBank/DDBJ whole genome shotgun (WGS) entry which is preliminary data.</text>
</comment>
<evidence type="ECO:0000313" key="3">
    <source>
        <dbReference type="EMBL" id="MDG0817446.1"/>
    </source>
</evidence>
<organism evidence="3 4">
    <name type="scientific">Bdellovibrio svalbardensis</name>
    <dbReference type="NCBI Taxonomy" id="2972972"/>
    <lineage>
        <taxon>Bacteria</taxon>
        <taxon>Pseudomonadati</taxon>
        <taxon>Bdellovibrionota</taxon>
        <taxon>Bdellovibrionia</taxon>
        <taxon>Bdellovibrionales</taxon>
        <taxon>Pseudobdellovibrionaceae</taxon>
        <taxon>Bdellovibrio</taxon>
    </lineage>
</organism>
<keyword evidence="2" id="KW-0472">Membrane</keyword>
<gene>
    <name evidence="3" type="ORF">NWE73_13775</name>
</gene>